<dbReference type="RefSeq" id="WP_152578004.1">
    <property type="nucleotide sequence ID" value="NZ_JAATJI010000002.1"/>
</dbReference>
<dbReference type="OrthoDB" id="9802252at2"/>
<reference evidence="2 3" key="1">
    <citation type="submission" date="2019-09" db="EMBL/GenBank/DDBJ databases">
        <title>Polymorphobacter sp. isolated from a lake in China.</title>
        <authorList>
            <person name="Liu Z."/>
        </authorList>
    </citation>
    <scope>NUCLEOTIDE SEQUENCE [LARGE SCALE GENOMIC DNA]</scope>
    <source>
        <strain evidence="2 3">D40P</strain>
    </source>
</reference>
<dbReference type="InterPro" id="IPR023163">
    <property type="entry name" value="SMc04008-like_domain"/>
</dbReference>
<gene>
    <name evidence="2" type="ORF">F3168_09790</name>
</gene>
<sequence length="108" mass="11715">MTDAFADDATRDRIEAAAFRRLVRLLQARTDVQNVDLMGAGGFCRNCLGDWLHEAAAEAGVPLDHAAARTHVYGMHQADWKAQHQGEATAKQLARMAGSVERNKAAGL</sequence>
<keyword evidence="3" id="KW-1185">Reference proteome</keyword>
<dbReference type="SUPFAM" id="SSF158757">
    <property type="entry name" value="SMc04008-like"/>
    <property type="match status" value="1"/>
</dbReference>
<dbReference type="AlphaFoldDB" id="A0A7C9GPH4"/>
<feature type="domain" description="SMc04008-like" evidence="1">
    <location>
        <begin position="32"/>
        <end position="97"/>
    </location>
</feature>
<dbReference type="Proteomes" id="UP000481327">
    <property type="component" value="Unassembled WGS sequence"/>
</dbReference>
<evidence type="ECO:0000259" key="1">
    <source>
        <dbReference type="Pfam" id="PF06844"/>
    </source>
</evidence>
<dbReference type="EMBL" id="WIOL01000003">
    <property type="protein sequence ID" value="MQT17552.1"/>
    <property type="molecule type" value="Genomic_DNA"/>
</dbReference>
<evidence type="ECO:0000313" key="3">
    <source>
        <dbReference type="Proteomes" id="UP000481327"/>
    </source>
</evidence>
<dbReference type="Pfam" id="PF06844">
    <property type="entry name" value="DUF1244"/>
    <property type="match status" value="1"/>
</dbReference>
<proteinExistence type="predicted"/>
<organism evidence="2 3">
    <name type="scientific">Sandarakinorhabdus fusca</name>
    <dbReference type="NCBI Taxonomy" id="1439888"/>
    <lineage>
        <taxon>Bacteria</taxon>
        <taxon>Pseudomonadati</taxon>
        <taxon>Pseudomonadota</taxon>
        <taxon>Alphaproteobacteria</taxon>
        <taxon>Sphingomonadales</taxon>
        <taxon>Sphingosinicellaceae</taxon>
        <taxon>Sandarakinorhabdus</taxon>
    </lineage>
</organism>
<dbReference type="Gene3D" id="1.10.3340.10">
    <property type="entry name" value="SMc04008-like"/>
    <property type="match status" value="1"/>
</dbReference>
<protein>
    <submittedName>
        <fullName evidence="2">DUF1244 domain-containing protein</fullName>
    </submittedName>
</protein>
<evidence type="ECO:0000313" key="2">
    <source>
        <dbReference type="EMBL" id="MQT17552.1"/>
    </source>
</evidence>
<dbReference type="InterPro" id="IPR036810">
    <property type="entry name" value="SMc04008-like_sf"/>
</dbReference>
<comment type="caution">
    <text evidence="2">The sequence shown here is derived from an EMBL/GenBank/DDBJ whole genome shotgun (WGS) entry which is preliminary data.</text>
</comment>
<accession>A0A7C9GPH4</accession>
<name>A0A7C9GPH4_9SPHN</name>